<evidence type="ECO:0000256" key="3">
    <source>
        <dbReference type="RuleBase" id="RU362076"/>
    </source>
</evidence>
<gene>
    <name evidence="5" type="ORF">HHT355_1360</name>
</gene>
<keyword evidence="2 3" id="KW-1005">Bacterial flagellum biogenesis</keyword>
<evidence type="ECO:0000313" key="6">
    <source>
        <dbReference type="Proteomes" id="UP000236497"/>
    </source>
</evidence>
<name>A0A0H5SIF1_HERHM</name>
<dbReference type="EMBL" id="CVTD020000015">
    <property type="protein sequence ID" value="CRZ34561.1"/>
    <property type="molecule type" value="Genomic_DNA"/>
</dbReference>
<sequence length="284" mass="31237">MSELIQPVKNGVIDQTSSTKETTAKNTLGKDAFLQLLVAQMKYQDPLNPATNTEYIAQLATFSQLEQMQNLNAMASNSQALSLVGKYVIVKTKSDLGNINYISGRVDYVNMSNNKARISVNGKLYSIEDIDSVIDDTYILEQGRPRIDKKAELEYDAKNPSDIVFEVYQGEGEAKADEVAVIVENTLLDSSVVTLKDNKVIIDKSVFQKAPNGVYKVTVIFNDPLTTVVKDMVTITVKNSDVVPGDDDVDDEDQTGDENTVTDEVVPGDVTEEKPAEPENESQL</sequence>
<feature type="compositionally biased region" description="Acidic residues" evidence="4">
    <location>
        <begin position="244"/>
        <end position="256"/>
    </location>
</feature>
<dbReference type="Proteomes" id="UP000236497">
    <property type="component" value="Unassembled WGS sequence"/>
</dbReference>
<organism evidence="5 6">
    <name type="scientific">Herbinix hemicellulosilytica</name>
    <dbReference type="NCBI Taxonomy" id="1564487"/>
    <lineage>
        <taxon>Bacteria</taxon>
        <taxon>Bacillati</taxon>
        <taxon>Bacillota</taxon>
        <taxon>Clostridia</taxon>
        <taxon>Lachnospirales</taxon>
        <taxon>Lachnospiraceae</taxon>
        <taxon>Herbinix</taxon>
    </lineage>
</organism>
<dbReference type="GO" id="GO:0044781">
    <property type="term" value="P:bacterial-type flagellum organization"/>
    <property type="evidence" value="ECO:0007669"/>
    <property type="project" value="UniProtKB-UniRule"/>
</dbReference>
<comment type="similarity">
    <text evidence="1 3">Belongs to the FlgD family.</text>
</comment>
<evidence type="ECO:0000256" key="4">
    <source>
        <dbReference type="SAM" id="MobiDB-lite"/>
    </source>
</evidence>
<dbReference type="InterPro" id="IPR005648">
    <property type="entry name" value="FlgD"/>
</dbReference>
<evidence type="ECO:0000256" key="1">
    <source>
        <dbReference type="ARBA" id="ARBA00010577"/>
    </source>
</evidence>
<dbReference type="OrthoDB" id="280334at2"/>
<comment type="function">
    <text evidence="3">Required for flagellar hook formation. May act as a scaffolding protein.</text>
</comment>
<dbReference type="RefSeq" id="WP_103202659.1">
    <property type="nucleotide sequence ID" value="NZ_CVTD020000015.1"/>
</dbReference>
<accession>A0A0H5SIF1</accession>
<feature type="region of interest" description="Disordered" evidence="4">
    <location>
        <begin position="240"/>
        <end position="284"/>
    </location>
</feature>
<dbReference type="AlphaFoldDB" id="A0A0H5SIF1"/>
<reference evidence="5 6" key="1">
    <citation type="submission" date="2015-06" db="EMBL/GenBank/DDBJ databases">
        <authorList>
            <person name="Wibberg Daniel"/>
        </authorList>
    </citation>
    <scope>NUCLEOTIDE SEQUENCE [LARGE SCALE GENOMIC DNA]</scope>
    <source>
        <strain evidence="5 6">T3/55T</strain>
    </source>
</reference>
<evidence type="ECO:0000313" key="5">
    <source>
        <dbReference type="EMBL" id="CRZ34561.1"/>
    </source>
</evidence>
<keyword evidence="6" id="KW-1185">Reference proteome</keyword>
<evidence type="ECO:0000256" key="2">
    <source>
        <dbReference type="ARBA" id="ARBA00022795"/>
    </source>
</evidence>
<proteinExistence type="inferred from homology"/>
<protein>
    <recommendedName>
        <fullName evidence="3">Basal-body rod modification protein FlgD</fullName>
    </recommendedName>
</protein>
<dbReference type="Pfam" id="PF03963">
    <property type="entry name" value="FlgD"/>
    <property type="match status" value="1"/>
</dbReference>